<dbReference type="Gene3D" id="2.60.40.10">
    <property type="entry name" value="Immunoglobulins"/>
    <property type="match status" value="1"/>
</dbReference>
<dbReference type="Pfam" id="PF07686">
    <property type="entry name" value="V-set"/>
    <property type="match status" value="1"/>
</dbReference>
<reference evidence="3" key="1">
    <citation type="submission" date="2025-08" db="UniProtKB">
        <authorList>
            <consortium name="RefSeq"/>
        </authorList>
    </citation>
    <scope>IDENTIFICATION</scope>
</reference>
<name>A0ABM5ET89_9SAUR</name>
<organism evidence="2 3">
    <name type="scientific">Pogona vitticeps</name>
    <name type="common">central bearded dragon</name>
    <dbReference type="NCBI Taxonomy" id="103695"/>
    <lineage>
        <taxon>Eukaryota</taxon>
        <taxon>Metazoa</taxon>
        <taxon>Chordata</taxon>
        <taxon>Craniata</taxon>
        <taxon>Vertebrata</taxon>
        <taxon>Euteleostomi</taxon>
        <taxon>Lepidosauria</taxon>
        <taxon>Squamata</taxon>
        <taxon>Bifurcata</taxon>
        <taxon>Unidentata</taxon>
        <taxon>Episquamata</taxon>
        <taxon>Toxicofera</taxon>
        <taxon>Iguania</taxon>
        <taxon>Acrodonta</taxon>
        <taxon>Agamidae</taxon>
        <taxon>Amphibolurinae</taxon>
        <taxon>Pogona</taxon>
    </lineage>
</organism>
<dbReference type="InterPro" id="IPR013783">
    <property type="entry name" value="Ig-like_fold"/>
</dbReference>
<protein>
    <submittedName>
        <fullName evidence="3">Cell adhesion molecule CEACAM16-like</fullName>
    </submittedName>
</protein>
<dbReference type="RefSeq" id="XP_072836379.1">
    <property type="nucleotide sequence ID" value="XM_072980278.1"/>
</dbReference>
<keyword evidence="2" id="KW-1185">Reference proteome</keyword>
<feature type="domain" description="Immunoglobulin V-set" evidence="1">
    <location>
        <begin position="39"/>
        <end position="132"/>
    </location>
</feature>
<sequence>MEEEEAGPPGGSSPALVLATSLLSAEALRVVATPPNPRLGQSVTLSLQDVDYPYICFWSRGNKFDKGRMIFQAVSGQVTGRGGGFTGREHLGRDCALTINNLQASDSGDYSLVILDGRPGRTQRWTNDVIRLHVA</sequence>
<dbReference type="InterPro" id="IPR013106">
    <property type="entry name" value="Ig_V-set"/>
</dbReference>
<evidence type="ECO:0000313" key="2">
    <source>
        <dbReference type="Proteomes" id="UP001652642"/>
    </source>
</evidence>
<dbReference type="Proteomes" id="UP001652642">
    <property type="component" value="Chromosome 9"/>
</dbReference>
<dbReference type="SUPFAM" id="SSF48726">
    <property type="entry name" value="Immunoglobulin"/>
    <property type="match status" value="1"/>
</dbReference>
<accession>A0ABM5ET89</accession>
<dbReference type="GeneID" id="140702100"/>
<evidence type="ECO:0000313" key="3">
    <source>
        <dbReference type="RefSeq" id="XP_072836379.1"/>
    </source>
</evidence>
<evidence type="ECO:0000259" key="1">
    <source>
        <dbReference type="Pfam" id="PF07686"/>
    </source>
</evidence>
<dbReference type="InterPro" id="IPR036179">
    <property type="entry name" value="Ig-like_dom_sf"/>
</dbReference>
<gene>
    <name evidence="3" type="primary">LOC140702100</name>
</gene>
<proteinExistence type="predicted"/>